<dbReference type="Gene3D" id="2.60.120.380">
    <property type="match status" value="1"/>
</dbReference>
<dbReference type="Pfam" id="PF00082">
    <property type="entry name" value="Peptidase_S8"/>
    <property type="match status" value="1"/>
</dbReference>
<dbReference type="InterPro" id="IPR034065">
    <property type="entry name" value="All0781-like_dom"/>
</dbReference>
<dbReference type="CDD" id="cd07488">
    <property type="entry name" value="Peptidases_S8_2"/>
    <property type="match status" value="1"/>
</dbReference>
<dbReference type="SUPFAM" id="SSF49785">
    <property type="entry name" value="Galactose-binding domain-like"/>
    <property type="match status" value="1"/>
</dbReference>
<dbReference type="Proteomes" id="UP000658720">
    <property type="component" value="Unassembled WGS sequence"/>
</dbReference>
<proteinExistence type="predicted"/>
<name>A0ABR9VV60_9SYNC</name>
<evidence type="ECO:0000313" key="2">
    <source>
        <dbReference type="EMBL" id="MBE9254793.1"/>
    </source>
</evidence>
<dbReference type="InterPro" id="IPR000209">
    <property type="entry name" value="Peptidase_S8/S53_dom"/>
</dbReference>
<dbReference type="SUPFAM" id="SSF52743">
    <property type="entry name" value="Subtilisin-like"/>
    <property type="match status" value="1"/>
</dbReference>
<dbReference type="Gene3D" id="3.40.50.200">
    <property type="entry name" value="Peptidase S8/S53 domain"/>
    <property type="match status" value="1"/>
</dbReference>
<organism evidence="2 3">
    <name type="scientific">Synechocystis salina LEGE 00031</name>
    <dbReference type="NCBI Taxonomy" id="1828736"/>
    <lineage>
        <taxon>Bacteria</taxon>
        <taxon>Bacillati</taxon>
        <taxon>Cyanobacteriota</taxon>
        <taxon>Cyanophyceae</taxon>
        <taxon>Synechococcales</taxon>
        <taxon>Merismopediaceae</taxon>
        <taxon>Synechocystis</taxon>
    </lineage>
</organism>
<evidence type="ECO:0000313" key="3">
    <source>
        <dbReference type="Proteomes" id="UP000658720"/>
    </source>
</evidence>
<keyword evidence="3" id="KW-1185">Reference proteome</keyword>
<evidence type="ECO:0000259" key="1">
    <source>
        <dbReference type="Pfam" id="PF00082"/>
    </source>
</evidence>
<dbReference type="EMBL" id="JADEVV010000039">
    <property type="protein sequence ID" value="MBE9254793.1"/>
    <property type="molecule type" value="Genomic_DNA"/>
</dbReference>
<gene>
    <name evidence="2" type="ORF">IQ217_13290</name>
</gene>
<dbReference type="InterPro" id="IPR036852">
    <property type="entry name" value="Peptidase_S8/S53_dom_sf"/>
</dbReference>
<dbReference type="InterPro" id="IPR008979">
    <property type="entry name" value="Galactose-bd-like_sf"/>
</dbReference>
<accession>A0ABR9VV60</accession>
<feature type="domain" description="Peptidase S8/S53" evidence="1">
    <location>
        <begin position="38"/>
        <end position="282"/>
    </location>
</feature>
<comment type="caution">
    <text evidence="2">The sequence shown here is derived from an EMBL/GenBank/DDBJ whole genome shotgun (WGS) entry which is preliminary data.</text>
</comment>
<reference evidence="2 3" key="1">
    <citation type="submission" date="2020-10" db="EMBL/GenBank/DDBJ databases">
        <authorList>
            <person name="Castelo-Branco R."/>
            <person name="Eusebio N."/>
            <person name="Adriana R."/>
            <person name="Vieira A."/>
            <person name="Brugerolle De Fraissinette N."/>
            <person name="Rezende De Castro R."/>
            <person name="Schneider M.P."/>
            <person name="Vasconcelos V."/>
            <person name="Leao P.N."/>
        </authorList>
    </citation>
    <scope>NUCLEOTIDE SEQUENCE [LARGE SCALE GENOMIC DNA]</scope>
    <source>
        <strain evidence="2 3">LEGE 00031</strain>
    </source>
</reference>
<sequence>MEMGRPVQYLWDKLGSWQPPYALVGVFHLNQISPRNRFFDSHAGMVAQAMVSQDKRFPGVAPEARLYATAMGPLAENLQPQQCLAGQFVSRQDGGNLRAVNLSYGESLERDTRGNPQLDGNALLTLCLDWLTQQQNLLFVVAGNQGTGGIAIPTDNYNGITVAYTVQSPDRQGRYDRMAFTNLSREPEGMGKRIVAREINQGGRRGVSLVAPGSDFYLYDINGRVEWVSGSSFAAPLVTGTVALLQEFGDLQLLTNPNGSRWNLDARRPMVMKAVLLNSAVKIRNAGLGTDYNLYSSKNRDWLATEAYRDPTLPLDLEMGAGQLNARRALEQFQSGAYGPGENYLPAIAWDYGEIQPGQTISYALSQPLKGGEFASVTLVWERPVQLLDSNGNQQYDLGESFQDKPLSNLDLLMVSQDDNGSVVCASQSKVDNVEHFLCPITTTGNYTIQVKHQGGGAMARPEKYALSWWTVTN</sequence>
<protein>
    <submittedName>
        <fullName evidence="2">S8 family serine peptidase</fullName>
    </submittedName>
</protein>